<sequence>MRLKRGMANPPCYMPNQITQCYHLNTDIEFTVFRIQKGVLYLCMVAGQGICIVIRLYRGMSVMTRYEEVAGILRERIEHGIYRVGDRLPSIRAVCQELDVSISTAQEAYRQLMDVALIESRPKSGYFVLPSRVPSVLPSVSRPAQRPLDISQWDQVLELVATQRDDVRLLLGRGIPNFDYETLRPLSKILAGLHRSNDLHGFNYDKLNGSPELRQQVARLAIASGCLLHPDDIMVTTGCQEALAIALRTLTQPGDVVAVDSPSFYGTMQILKANGLKALEIPTDPQTGISLEALELALEQWPIRAIQVTPTYNNPLGYTMPEARKRALFQLAQRFDVAIIEDDIYGDLSFSLPRPRTVKSFDDDGRVMLCSGFSKTVGPGLRVGWLAPGRYRDQALHMKYVSTGASATLPQLAVAEFVAKGHYERHVRYATRQYQRQRDIMISWIQRYFPKGAGISYPQGSFLLWVELPAAVDCVKLNQRLAQHAIHVAPGSLFSASGKFRQCLRLNYAFTLTPSIENAVRTVGELATEMVEEAQTHATSVI</sequence>
<protein>
    <submittedName>
        <fullName evidence="8">Pyridoxal phosphate-dependent transferase, major domain</fullName>
    </submittedName>
</protein>
<dbReference type="GO" id="GO:0003677">
    <property type="term" value="F:DNA binding"/>
    <property type="evidence" value="ECO:0007669"/>
    <property type="project" value="UniProtKB-KW"/>
</dbReference>
<evidence type="ECO:0000256" key="1">
    <source>
        <dbReference type="ARBA" id="ARBA00005384"/>
    </source>
</evidence>
<dbReference type="Gene3D" id="1.10.10.10">
    <property type="entry name" value="Winged helix-like DNA-binding domain superfamily/Winged helix DNA-binding domain"/>
    <property type="match status" value="1"/>
</dbReference>
<dbReference type="InterPro" id="IPR015421">
    <property type="entry name" value="PyrdxlP-dep_Trfase_major"/>
</dbReference>
<name>L9UCT6_9GAMM</name>
<keyword evidence="6" id="KW-0472">Membrane</keyword>
<keyword evidence="4" id="KW-0238">DNA-binding</keyword>
<feature type="transmembrane region" description="Helical" evidence="6">
    <location>
        <begin position="39"/>
        <end position="57"/>
    </location>
</feature>
<dbReference type="SUPFAM" id="SSF46785">
    <property type="entry name" value="Winged helix' DNA-binding domain"/>
    <property type="match status" value="1"/>
</dbReference>
<dbReference type="AlphaFoldDB" id="L9UCT6"/>
<dbReference type="InterPro" id="IPR051446">
    <property type="entry name" value="HTH_trans_reg/aminotransferase"/>
</dbReference>
<keyword evidence="2" id="KW-0663">Pyridoxal phosphate</keyword>
<dbReference type="PROSITE" id="PS50949">
    <property type="entry name" value="HTH_GNTR"/>
    <property type="match status" value="1"/>
</dbReference>
<dbReference type="InterPro" id="IPR015424">
    <property type="entry name" value="PyrdxlP-dep_Trfase"/>
</dbReference>
<dbReference type="SMART" id="SM00345">
    <property type="entry name" value="HTH_GNTR"/>
    <property type="match status" value="1"/>
</dbReference>
<dbReference type="GO" id="GO:0030170">
    <property type="term" value="F:pyridoxal phosphate binding"/>
    <property type="evidence" value="ECO:0007669"/>
    <property type="project" value="InterPro"/>
</dbReference>
<evidence type="ECO:0000256" key="6">
    <source>
        <dbReference type="SAM" id="Phobius"/>
    </source>
</evidence>
<dbReference type="InterPro" id="IPR036388">
    <property type="entry name" value="WH-like_DNA-bd_sf"/>
</dbReference>
<dbReference type="EMBL" id="AOPO01000001">
    <property type="protein sequence ID" value="ELY22451.1"/>
    <property type="molecule type" value="Genomic_DNA"/>
</dbReference>
<accession>L9UCT6</accession>
<evidence type="ECO:0000256" key="2">
    <source>
        <dbReference type="ARBA" id="ARBA00022898"/>
    </source>
</evidence>
<keyword evidence="6" id="KW-1133">Transmembrane helix</keyword>
<dbReference type="InterPro" id="IPR000524">
    <property type="entry name" value="Tscrpt_reg_HTH_GntR"/>
</dbReference>
<dbReference type="InterPro" id="IPR015422">
    <property type="entry name" value="PyrdxlP-dep_Trfase_small"/>
</dbReference>
<organism evidence="8 9">
    <name type="scientific">Vreelandella titanicae BH1</name>
    <dbReference type="NCBI Taxonomy" id="1204738"/>
    <lineage>
        <taxon>Bacteria</taxon>
        <taxon>Pseudomonadati</taxon>
        <taxon>Pseudomonadota</taxon>
        <taxon>Gammaproteobacteria</taxon>
        <taxon>Oceanospirillales</taxon>
        <taxon>Halomonadaceae</taxon>
        <taxon>Vreelandella</taxon>
    </lineage>
</organism>
<dbReference type="Pfam" id="PF00155">
    <property type="entry name" value="Aminotran_1_2"/>
    <property type="match status" value="1"/>
</dbReference>
<feature type="domain" description="HTH gntR-type" evidence="7">
    <location>
        <begin position="63"/>
        <end position="131"/>
    </location>
</feature>
<dbReference type="CDD" id="cd07377">
    <property type="entry name" value="WHTH_GntR"/>
    <property type="match status" value="1"/>
</dbReference>
<comment type="caution">
    <text evidence="8">The sequence shown here is derived from an EMBL/GenBank/DDBJ whole genome shotgun (WGS) entry which is preliminary data.</text>
</comment>
<dbReference type="GO" id="GO:0003700">
    <property type="term" value="F:DNA-binding transcription factor activity"/>
    <property type="evidence" value="ECO:0007669"/>
    <property type="project" value="InterPro"/>
</dbReference>
<reference evidence="8 9" key="1">
    <citation type="journal article" date="2013" name="Genome Announc.">
        <title>Draft Genome of the Marine Gammaproteobacterium Halomonas titanicae.</title>
        <authorList>
            <person name="Sanchez-Porro C."/>
            <person name="de la Haba R.R."/>
            <person name="Cruz-Hernandez N."/>
            <person name="Gonzalez J.M."/>
            <person name="Reyes-Guirao C."/>
            <person name="Navarro-Sampedro L."/>
            <person name="Carballo M."/>
            <person name="Ventosa A."/>
        </authorList>
    </citation>
    <scope>NUCLEOTIDE SEQUENCE [LARGE SCALE GENOMIC DNA]</scope>
    <source>
        <strain evidence="8 9">BH1</strain>
    </source>
</reference>
<evidence type="ECO:0000256" key="5">
    <source>
        <dbReference type="ARBA" id="ARBA00023163"/>
    </source>
</evidence>
<dbReference type="PATRIC" id="fig|1204738.3.peg.79"/>
<dbReference type="Gene3D" id="3.40.640.10">
    <property type="entry name" value="Type I PLP-dependent aspartate aminotransferase-like (Major domain)"/>
    <property type="match status" value="1"/>
</dbReference>
<dbReference type="Pfam" id="PF00392">
    <property type="entry name" value="GntR"/>
    <property type="match status" value="1"/>
</dbReference>
<dbReference type="PANTHER" id="PTHR46577:SF2">
    <property type="entry name" value="TRANSCRIPTIONAL REGULATORY PROTEIN"/>
    <property type="match status" value="1"/>
</dbReference>
<gene>
    <name evidence="8" type="ORF">HALTITAN_0051</name>
</gene>
<evidence type="ECO:0000313" key="8">
    <source>
        <dbReference type="EMBL" id="ELY22451.1"/>
    </source>
</evidence>
<dbReference type="InterPro" id="IPR036390">
    <property type="entry name" value="WH_DNA-bd_sf"/>
</dbReference>
<evidence type="ECO:0000259" key="7">
    <source>
        <dbReference type="PROSITE" id="PS50949"/>
    </source>
</evidence>
<dbReference type="PANTHER" id="PTHR46577">
    <property type="entry name" value="HTH-TYPE TRANSCRIPTIONAL REGULATORY PROTEIN GABR"/>
    <property type="match status" value="1"/>
</dbReference>
<dbReference type="InterPro" id="IPR004839">
    <property type="entry name" value="Aminotransferase_I/II_large"/>
</dbReference>
<evidence type="ECO:0000256" key="4">
    <source>
        <dbReference type="ARBA" id="ARBA00023125"/>
    </source>
</evidence>
<comment type="similarity">
    <text evidence="1">In the C-terminal section; belongs to the class-I pyridoxal-phosphate-dependent aminotransferase family.</text>
</comment>
<dbReference type="GO" id="GO:0016740">
    <property type="term" value="F:transferase activity"/>
    <property type="evidence" value="ECO:0007669"/>
    <property type="project" value="UniProtKB-KW"/>
</dbReference>
<dbReference type="SUPFAM" id="SSF53383">
    <property type="entry name" value="PLP-dependent transferases"/>
    <property type="match status" value="1"/>
</dbReference>
<dbReference type="Proteomes" id="UP000011651">
    <property type="component" value="Unassembled WGS sequence"/>
</dbReference>
<evidence type="ECO:0000256" key="3">
    <source>
        <dbReference type="ARBA" id="ARBA00023015"/>
    </source>
</evidence>
<dbReference type="Gene3D" id="3.90.1150.10">
    <property type="entry name" value="Aspartate Aminotransferase, domain 1"/>
    <property type="match status" value="1"/>
</dbReference>
<keyword evidence="5" id="KW-0804">Transcription</keyword>
<keyword evidence="3" id="KW-0805">Transcription regulation</keyword>
<keyword evidence="8" id="KW-0808">Transferase</keyword>
<dbReference type="CDD" id="cd00609">
    <property type="entry name" value="AAT_like"/>
    <property type="match status" value="1"/>
</dbReference>
<evidence type="ECO:0000313" key="9">
    <source>
        <dbReference type="Proteomes" id="UP000011651"/>
    </source>
</evidence>
<keyword evidence="6" id="KW-0812">Transmembrane</keyword>
<proteinExistence type="inferred from homology"/>